<dbReference type="InterPro" id="IPR036890">
    <property type="entry name" value="HATPase_C_sf"/>
</dbReference>
<keyword evidence="9" id="KW-0677">Repeat</keyword>
<feature type="domain" description="PAC" evidence="17">
    <location>
        <begin position="320"/>
        <end position="373"/>
    </location>
</feature>
<keyword evidence="10" id="KW-0547">Nucleotide-binding</keyword>
<keyword evidence="14" id="KW-0843">Virulence</keyword>
<organism evidence="18 19">
    <name type="scientific">Gluconobacter cerinus</name>
    <dbReference type="NCBI Taxonomy" id="38307"/>
    <lineage>
        <taxon>Bacteria</taxon>
        <taxon>Pseudomonadati</taxon>
        <taxon>Pseudomonadota</taxon>
        <taxon>Alphaproteobacteria</taxon>
        <taxon>Acetobacterales</taxon>
        <taxon>Acetobacteraceae</taxon>
        <taxon>Gluconobacter</taxon>
    </lineage>
</organism>
<evidence type="ECO:0000256" key="4">
    <source>
        <dbReference type="ARBA" id="ARBA00022553"/>
    </source>
</evidence>
<dbReference type="Gene3D" id="2.10.70.100">
    <property type="match status" value="1"/>
</dbReference>
<keyword evidence="13" id="KW-0157">Chromophore</keyword>
<dbReference type="SMART" id="SM00065">
    <property type="entry name" value="GAF"/>
    <property type="match status" value="2"/>
</dbReference>
<accession>A0A1B6VJ14</accession>
<dbReference type="GO" id="GO:0004673">
    <property type="term" value="F:protein histidine kinase activity"/>
    <property type="evidence" value="ECO:0007669"/>
    <property type="project" value="UniProtKB-EC"/>
</dbReference>
<evidence type="ECO:0000256" key="1">
    <source>
        <dbReference type="ARBA" id="ARBA00000085"/>
    </source>
</evidence>
<dbReference type="SMART" id="SM00911">
    <property type="entry name" value="HWE_HK"/>
    <property type="match status" value="1"/>
</dbReference>
<dbReference type="Proteomes" id="UP000077786">
    <property type="component" value="Unassembled WGS sequence"/>
</dbReference>
<dbReference type="Pfam" id="PF08447">
    <property type="entry name" value="PAS_3"/>
    <property type="match status" value="1"/>
</dbReference>
<dbReference type="SUPFAM" id="SSF55785">
    <property type="entry name" value="PYP-like sensor domain (PAS domain)"/>
    <property type="match status" value="1"/>
</dbReference>
<evidence type="ECO:0000256" key="2">
    <source>
        <dbReference type="ARBA" id="ARBA00012438"/>
    </source>
</evidence>
<dbReference type="InterPro" id="IPR000700">
    <property type="entry name" value="PAS-assoc_C"/>
</dbReference>
<dbReference type="Pfam" id="PF07536">
    <property type="entry name" value="HWE_HK"/>
    <property type="match status" value="1"/>
</dbReference>
<dbReference type="InterPro" id="IPR001610">
    <property type="entry name" value="PAC"/>
</dbReference>
<gene>
    <name evidence="18" type="ORF">A0123_02174</name>
</gene>
<dbReference type="InterPro" id="IPR003018">
    <property type="entry name" value="GAF"/>
</dbReference>
<reference evidence="18 19" key="1">
    <citation type="submission" date="2016-03" db="EMBL/GenBank/DDBJ databases">
        <title>Draft genome sequence of Gluconobacter cerinus strain CECT 9110.</title>
        <authorList>
            <person name="Sainz F."/>
            <person name="Mas A."/>
            <person name="Torija M.J."/>
        </authorList>
    </citation>
    <scope>NUCLEOTIDE SEQUENCE [LARGE SCALE GENOMIC DNA]</scope>
    <source>
        <strain evidence="18 19">CECT 9110</strain>
    </source>
</reference>
<evidence type="ECO:0000256" key="3">
    <source>
        <dbReference type="ARBA" id="ARBA00022543"/>
    </source>
</evidence>
<comment type="caution">
    <text evidence="18">The sequence shown here is derived from an EMBL/GenBank/DDBJ whole genome shotgun (WGS) entry which is preliminary data.</text>
</comment>
<dbReference type="InterPro" id="IPR000014">
    <property type="entry name" value="PAS"/>
</dbReference>
<keyword evidence="15" id="KW-0675">Receptor</keyword>
<keyword evidence="6" id="KW-0285">Flavoprotein</keyword>
<dbReference type="SUPFAM" id="SSF55781">
    <property type="entry name" value="GAF domain-like"/>
    <property type="match status" value="2"/>
</dbReference>
<evidence type="ECO:0000256" key="10">
    <source>
        <dbReference type="ARBA" id="ARBA00022741"/>
    </source>
</evidence>
<keyword evidence="8 18" id="KW-0808">Transferase</keyword>
<dbReference type="EMBL" id="LUTU01000009">
    <property type="protein sequence ID" value="OAJ67202.1"/>
    <property type="molecule type" value="Genomic_DNA"/>
</dbReference>
<evidence type="ECO:0000256" key="6">
    <source>
        <dbReference type="ARBA" id="ARBA00022630"/>
    </source>
</evidence>
<comment type="catalytic activity">
    <reaction evidence="1">
        <text>ATP + protein L-histidine = ADP + protein N-phospho-L-histidine.</text>
        <dbReference type="EC" id="2.7.13.3"/>
    </reaction>
</comment>
<dbReference type="PATRIC" id="fig|38307.3.peg.2252"/>
<evidence type="ECO:0000259" key="17">
    <source>
        <dbReference type="PROSITE" id="PS50113"/>
    </source>
</evidence>
<evidence type="ECO:0000256" key="14">
    <source>
        <dbReference type="ARBA" id="ARBA00023026"/>
    </source>
</evidence>
<dbReference type="InterPro" id="IPR035965">
    <property type="entry name" value="PAS-like_dom_sf"/>
</dbReference>
<dbReference type="EC" id="2.7.13.3" evidence="2"/>
<keyword evidence="7" id="KW-0288">FMN</keyword>
<feature type="coiled-coil region" evidence="16">
    <location>
        <begin position="222"/>
        <end position="254"/>
    </location>
</feature>
<keyword evidence="3" id="KW-0600">Photoreceptor protein</keyword>
<evidence type="ECO:0000256" key="5">
    <source>
        <dbReference type="ARBA" id="ARBA00022606"/>
    </source>
</evidence>
<dbReference type="InterPro" id="IPR013655">
    <property type="entry name" value="PAS_fold_3"/>
</dbReference>
<keyword evidence="4" id="KW-0597">Phosphoprotein</keyword>
<dbReference type="InterPro" id="IPR011102">
    <property type="entry name" value="Sig_transdc_His_kinase_HWE"/>
</dbReference>
<evidence type="ECO:0000256" key="16">
    <source>
        <dbReference type="SAM" id="Coils"/>
    </source>
</evidence>
<keyword evidence="11 18" id="KW-0418">Kinase</keyword>
<dbReference type="SMART" id="SM00086">
    <property type="entry name" value="PAC"/>
    <property type="match status" value="1"/>
</dbReference>
<dbReference type="PROSITE" id="PS50113">
    <property type="entry name" value="PAC"/>
    <property type="match status" value="1"/>
</dbReference>
<protein>
    <recommendedName>
        <fullName evidence="2">histidine kinase</fullName>
        <ecNumber evidence="2">2.7.13.3</ecNumber>
    </recommendedName>
</protein>
<dbReference type="PANTHER" id="PTHR41523:SF7">
    <property type="entry name" value="HISTIDINE KINASE"/>
    <property type="match status" value="1"/>
</dbReference>
<dbReference type="InterPro" id="IPR029016">
    <property type="entry name" value="GAF-like_dom_sf"/>
</dbReference>
<evidence type="ECO:0000256" key="12">
    <source>
        <dbReference type="ARBA" id="ARBA00022840"/>
    </source>
</evidence>
<name>A0A1B6VJ14_9PROT</name>
<dbReference type="Gene3D" id="3.30.450.40">
    <property type="match status" value="2"/>
</dbReference>
<dbReference type="GO" id="GO:0005524">
    <property type="term" value="F:ATP binding"/>
    <property type="evidence" value="ECO:0007669"/>
    <property type="project" value="UniProtKB-KW"/>
</dbReference>
<keyword evidence="12" id="KW-0067">ATP-binding</keyword>
<evidence type="ECO:0000256" key="8">
    <source>
        <dbReference type="ARBA" id="ARBA00022679"/>
    </source>
</evidence>
<evidence type="ECO:0000313" key="18">
    <source>
        <dbReference type="EMBL" id="OAJ67202.1"/>
    </source>
</evidence>
<evidence type="ECO:0000313" key="19">
    <source>
        <dbReference type="Proteomes" id="UP000077786"/>
    </source>
</evidence>
<proteinExistence type="predicted"/>
<dbReference type="Gene3D" id="3.30.565.10">
    <property type="entry name" value="Histidine kinase-like ATPase, C-terminal domain"/>
    <property type="match status" value="1"/>
</dbReference>
<keyword evidence="16" id="KW-0175">Coiled coil</keyword>
<evidence type="ECO:0000256" key="7">
    <source>
        <dbReference type="ARBA" id="ARBA00022643"/>
    </source>
</evidence>
<dbReference type="NCBIfam" id="TIGR00229">
    <property type="entry name" value="sensory_box"/>
    <property type="match status" value="1"/>
</dbReference>
<dbReference type="GO" id="GO:0009881">
    <property type="term" value="F:photoreceptor activity"/>
    <property type="evidence" value="ECO:0007669"/>
    <property type="project" value="UniProtKB-KW"/>
</dbReference>
<sequence>MSQTTLPPDTTYWQLYSRSMKAVIFEGAFFQNRIGGKRQSRYAGYHAGFGHTLRMGSADGLDRVNAYGDLSAFSDADLNDIAVAAAALCQTPIALVSILDQDRLWFSARVGTDQPFGPLANSGCGQVIVRKVPVVIPDMLADPYTQKNTLVCGVPGLRFYAGYPLFDAQGRVVGTLCAVDLETRSDGLSSHQKDGLAALARQSMRLMDLRQASVTQERRFTAQKLRSQRAAKRVQEAEAERRHALEKYALQQAAGAAGGIGIYEYDLASGDITVSPEVCRIAGIDLAPTLSAEQWIALIHPDDKMTVPTLNRILEGTAPLRLQYRILRASDGKERWVLRQGILDHDEAGRPIRLIGTLQDVTPEKNATARLTTLLAIGDALRTAETRQKALQETCQLLGNRLDAQRVGFARISMREERFTVEQSWCAADMPPISGEFSFEAFRHTSDFLRGGSVFILDDITHTSWMSVEQAAYQSVNVIAQVLVPKIRGGDLTGCLFVHSSQPREWTVDETSFIRTAADRIFAGLDEWDTLSRQELINHEILHRLKNTLSIVQSLAHQGFRGVEDQSALTTFTARLIALSSAHDQLMRRNWQSTDLASLTVAVMTPLGLEGRVKVNGPFLCLGPDTATSFSMVLHELATNALKHGALSVPAGIVNLNWTVTGYGPESAMMLTWQETDGPSVTAPDRTGFGIRLLQAGLGHQGKTELHYDPEGLRVEMTASIISMASH</sequence>
<evidence type="ECO:0000256" key="9">
    <source>
        <dbReference type="ARBA" id="ARBA00022737"/>
    </source>
</evidence>
<evidence type="ECO:0000256" key="15">
    <source>
        <dbReference type="ARBA" id="ARBA00023170"/>
    </source>
</evidence>
<dbReference type="CDD" id="cd00130">
    <property type="entry name" value="PAS"/>
    <property type="match status" value="1"/>
</dbReference>
<evidence type="ECO:0000256" key="13">
    <source>
        <dbReference type="ARBA" id="ARBA00022991"/>
    </source>
</evidence>
<keyword evidence="5" id="KW-0716">Sensory transduction</keyword>
<dbReference type="PANTHER" id="PTHR41523">
    <property type="entry name" value="TWO-COMPONENT SYSTEM SENSOR PROTEIN"/>
    <property type="match status" value="1"/>
</dbReference>
<evidence type="ECO:0000256" key="11">
    <source>
        <dbReference type="ARBA" id="ARBA00022777"/>
    </source>
</evidence>
<dbReference type="Pfam" id="PF01590">
    <property type="entry name" value="GAF"/>
    <property type="match status" value="2"/>
</dbReference>
<dbReference type="Gene3D" id="3.30.450.20">
    <property type="entry name" value="PAS domain"/>
    <property type="match status" value="1"/>
</dbReference>
<dbReference type="AlphaFoldDB" id="A0A1B6VJ14"/>